<evidence type="ECO:0000256" key="5">
    <source>
        <dbReference type="ARBA" id="ARBA00023163"/>
    </source>
</evidence>
<dbReference type="InterPro" id="IPR039425">
    <property type="entry name" value="RNA_pol_sigma-70-like"/>
</dbReference>
<dbReference type="Pfam" id="PF04542">
    <property type="entry name" value="Sigma70_r2"/>
    <property type="match status" value="1"/>
</dbReference>
<organism evidence="7 8">
    <name type="scientific">Granulicella mallensis</name>
    <dbReference type="NCBI Taxonomy" id="940614"/>
    <lineage>
        <taxon>Bacteria</taxon>
        <taxon>Pseudomonadati</taxon>
        <taxon>Acidobacteriota</taxon>
        <taxon>Terriglobia</taxon>
        <taxon>Terriglobales</taxon>
        <taxon>Acidobacteriaceae</taxon>
        <taxon>Granulicella</taxon>
    </lineage>
</organism>
<dbReference type="InterPro" id="IPR013324">
    <property type="entry name" value="RNA_pol_sigma_r3/r4-like"/>
</dbReference>
<evidence type="ECO:0000313" key="8">
    <source>
        <dbReference type="Proteomes" id="UP000584867"/>
    </source>
</evidence>
<keyword evidence="3" id="KW-0731">Sigma factor</keyword>
<dbReference type="Gene3D" id="1.10.1740.10">
    <property type="match status" value="1"/>
</dbReference>
<evidence type="ECO:0000256" key="2">
    <source>
        <dbReference type="ARBA" id="ARBA00023015"/>
    </source>
</evidence>
<reference evidence="7 8" key="1">
    <citation type="submission" date="2020-08" db="EMBL/GenBank/DDBJ databases">
        <title>Genomic Encyclopedia of Type Strains, Phase IV (KMG-V): Genome sequencing to study the core and pangenomes of soil and plant-associated prokaryotes.</title>
        <authorList>
            <person name="Whitman W."/>
        </authorList>
    </citation>
    <scope>NUCLEOTIDE SEQUENCE [LARGE SCALE GENOMIC DNA]</scope>
    <source>
        <strain evidence="7 8">X5P3</strain>
    </source>
</reference>
<gene>
    <name evidence="7" type="ORF">HDF15_004449</name>
</gene>
<sequence length="232" mass="26551">MQICQRTEIHIRRNSGSSFTEPELPTEDATYLAPTLLEDRAPTGDKERQDPVQTLKGDSREAFILALYDEYRPRLYRYMHSMQLGRDHADEIIQETFMRLTIELLKESKIENVQGWIVRVAHNLAINVLKKEHGTVVNEEARSFVMENLADPALSPEESYSNKEQVKLMRTVLSSLKPQHRQCFQMRAQGFPYKDIGLALGFSEQRAAFVVKQVAVRLAAVYGLRNGGQGDR</sequence>
<feature type="domain" description="RNA polymerase sigma-70 region 2" evidence="6">
    <location>
        <begin position="67"/>
        <end position="132"/>
    </location>
</feature>
<proteinExistence type="inferred from homology"/>
<evidence type="ECO:0000256" key="1">
    <source>
        <dbReference type="ARBA" id="ARBA00010641"/>
    </source>
</evidence>
<keyword evidence="5" id="KW-0804">Transcription</keyword>
<dbReference type="InterPro" id="IPR036388">
    <property type="entry name" value="WH-like_DNA-bd_sf"/>
</dbReference>
<dbReference type="GO" id="GO:0016987">
    <property type="term" value="F:sigma factor activity"/>
    <property type="evidence" value="ECO:0007669"/>
    <property type="project" value="UniProtKB-KW"/>
</dbReference>
<comment type="caution">
    <text evidence="7">The sequence shown here is derived from an EMBL/GenBank/DDBJ whole genome shotgun (WGS) entry which is preliminary data.</text>
</comment>
<evidence type="ECO:0000313" key="7">
    <source>
        <dbReference type="EMBL" id="MBB5066077.1"/>
    </source>
</evidence>
<dbReference type="PANTHER" id="PTHR43133:SF8">
    <property type="entry name" value="RNA POLYMERASE SIGMA FACTOR HI_1459-RELATED"/>
    <property type="match status" value="1"/>
</dbReference>
<protein>
    <submittedName>
        <fullName evidence="7">RNA polymerase sigma-70 factor (ECF subfamily)</fullName>
    </submittedName>
</protein>
<dbReference type="PANTHER" id="PTHR43133">
    <property type="entry name" value="RNA POLYMERASE ECF-TYPE SIGMA FACTO"/>
    <property type="match status" value="1"/>
</dbReference>
<evidence type="ECO:0000259" key="6">
    <source>
        <dbReference type="Pfam" id="PF04542"/>
    </source>
</evidence>
<accession>A0A7W8EBR0</accession>
<dbReference type="GO" id="GO:0003677">
    <property type="term" value="F:DNA binding"/>
    <property type="evidence" value="ECO:0007669"/>
    <property type="project" value="UniProtKB-KW"/>
</dbReference>
<dbReference type="InterPro" id="IPR013325">
    <property type="entry name" value="RNA_pol_sigma_r2"/>
</dbReference>
<evidence type="ECO:0000256" key="3">
    <source>
        <dbReference type="ARBA" id="ARBA00023082"/>
    </source>
</evidence>
<keyword evidence="4" id="KW-0238">DNA-binding</keyword>
<comment type="similarity">
    <text evidence="1">Belongs to the sigma-70 factor family. ECF subfamily.</text>
</comment>
<dbReference type="Proteomes" id="UP000584867">
    <property type="component" value="Unassembled WGS sequence"/>
</dbReference>
<dbReference type="NCBIfam" id="TIGR02937">
    <property type="entry name" value="sigma70-ECF"/>
    <property type="match status" value="1"/>
</dbReference>
<dbReference type="SUPFAM" id="SSF88946">
    <property type="entry name" value="Sigma2 domain of RNA polymerase sigma factors"/>
    <property type="match status" value="1"/>
</dbReference>
<evidence type="ECO:0000256" key="4">
    <source>
        <dbReference type="ARBA" id="ARBA00023125"/>
    </source>
</evidence>
<dbReference type="Gene3D" id="1.10.10.10">
    <property type="entry name" value="Winged helix-like DNA-binding domain superfamily/Winged helix DNA-binding domain"/>
    <property type="match status" value="1"/>
</dbReference>
<dbReference type="AlphaFoldDB" id="A0A7W8EBR0"/>
<dbReference type="EMBL" id="JACHIO010000023">
    <property type="protein sequence ID" value="MBB5066077.1"/>
    <property type="molecule type" value="Genomic_DNA"/>
</dbReference>
<keyword evidence="2" id="KW-0805">Transcription regulation</keyword>
<dbReference type="RefSeq" id="WP_184259326.1">
    <property type="nucleotide sequence ID" value="NZ_JACHIO010000023.1"/>
</dbReference>
<dbReference type="GO" id="GO:0006352">
    <property type="term" value="P:DNA-templated transcription initiation"/>
    <property type="evidence" value="ECO:0007669"/>
    <property type="project" value="InterPro"/>
</dbReference>
<name>A0A7W8EBR0_9BACT</name>
<dbReference type="InterPro" id="IPR014284">
    <property type="entry name" value="RNA_pol_sigma-70_dom"/>
</dbReference>
<dbReference type="InterPro" id="IPR007627">
    <property type="entry name" value="RNA_pol_sigma70_r2"/>
</dbReference>
<dbReference type="SUPFAM" id="SSF88659">
    <property type="entry name" value="Sigma3 and sigma4 domains of RNA polymerase sigma factors"/>
    <property type="match status" value="1"/>
</dbReference>